<dbReference type="KEGG" id="ddu:GF1_11320"/>
<keyword evidence="2 6" id="KW-0479">Metal-binding</keyword>
<dbReference type="Gene3D" id="1.20.140.70">
    <property type="entry name" value="Oligopeptidase f, N-terminal domain"/>
    <property type="match status" value="1"/>
</dbReference>
<dbReference type="InterPro" id="IPR013647">
    <property type="entry name" value="OligopepF_N_dom"/>
</dbReference>
<dbReference type="Proteomes" id="UP001063350">
    <property type="component" value="Chromosome"/>
</dbReference>
<proteinExistence type="inferred from homology"/>
<dbReference type="InterPro" id="IPR001567">
    <property type="entry name" value="Pept_M3A_M3B_dom"/>
</dbReference>
<dbReference type="Gene3D" id="1.10.1370.20">
    <property type="entry name" value="Oligoendopeptidase f, C-terminal domain"/>
    <property type="match status" value="1"/>
</dbReference>
<evidence type="ECO:0000256" key="1">
    <source>
        <dbReference type="ARBA" id="ARBA00022670"/>
    </source>
</evidence>
<evidence type="ECO:0000259" key="8">
    <source>
        <dbReference type="Pfam" id="PF08439"/>
    </source>
</evidence>
<dbReference type="GO" id="GO:0006508">
    <property type="term" value="P:proteolysis"/>
    <property type="evidence" value="ECO:0007669"/>
    <property type="project" value="UniProtKB-KW"/>
</dbReference>
<evidence type="ECO:0000313" key="10">
    <source>
        <dbReference type="Proteomes" id="UP001063350"/>
    </source>
</evidence>
<dbReference type="GO" id="GO:0046872">
    <property type="term" value="F:metal ion binding"/>
    <property type="evidence" value="ECO:0007669"/>
    <property type="project" value="UniProtKB-UniRule"/>
</dbReference>
<keyword evidence="1 6" id="KW-0645">Protease</keyword>
<dbReference type="CDD" id="cd09610">
    <property type="entry name" value="M3B_PepF"/>
    <property type="match status" value="1"/>
</dbReference>
<keyword evidence="5 6" id="KW-0482">Metalloprotease</keyword>
<name>A0A915XKV1_9BACT</name>
<gene>
    <name evidence="9" type="primary">pepF</name>
    <name evidence="9" type="ORF">GF1_11320</name>
</gene>
<protein>
    <submittedName>
        <fullName evidence="9">Oligoendopeptidase F</fullName>
    </submittedName>
</protein>
<evidence type="ECO:0000256" key="6">
    <source>
        <dbReference type="RuleBase" id="RU003435"/>
    </source>
</evidence>
<dbReference type="AlphaFoldDB" id="A0A915XKV1"/>
<dbReference type="GO" id="GO:0004222">
    <property type="term" value="F:metalloendopeptidase activity"/>
    <property type="evidence" value="ECO:0007669"/>
    <property type="project" value="InterPro"/>
</dbReference>
<evidence type="ECO:0000256" key="4">
    <source>
        <dbReference type="ARBA" id="ARBA00022833"/>
    </source>
</evidence>
<feature type="domain" description="Oligopeptidase F N-terminal" evidence="8">
    <location>
        <begin position="146"/>
        <end position="214"/>
    </location>
</feature>
<evidence type="ECO:0000313" key="9">
    <source>
        <dbReference type="EMBL" id="BCO08756.1"/>
    </source>
</evidence>
<dbReference type="SUPFAM" id="SSF55486">
    <property type="entry name" value="Metalloproteases ('zincins'), catalytic domain"/>
    <property type="match status" value="1"/>
</dbReference>
<evidence type="ECO:0000259" key="7">
    <source>
        <dbReference type="Pfam" id="PF01432"/>
    </source>
</evidence>
<reference evidence="9" key="1">
    <citation type="submission" date="2020-12" db="EMBL/GenBank/DDBJ databases">
        <title>Desulfobium dissulfuricans gen. nov., sp. nov., a novel mesophilic, sulfate-reducing bacterium isolated from a deep-sea hydrothermal vent.</title>
        <authorList>
            <person name="Hashimoto Y."/>
            <person name="Tame A."/>
            <person name="Sawayama S."/>
            <person name="Miyazaki J."/>
            <person name="Takai K."/>
            <person name="Nakagawa S."/>
        </authorList>
    </citation>
    <scope>NUCLEOTIDE SEQUENCE</scope>
    <source>
        <strain evidence="9">GF1</strain>
    </source>
</reference>
<feature type="domain" description="Peptidase M3A/M3B catalytic" evidence="7">
    <location>
        <begin position="229"/>
        <end position="607"/>
    </location>
</feature>
<comment type="cofactor">
    <cofactor evidence="6">
        <name>Zn(2+)</name>
        <dbReference type="ChEBI" id="CHEBI:29105"/>
    </cofactor>
    <text evidence="6">Binds 1 zinc ion.</text>
</comment>
<dbReference type="InterPro" id="IPR042088">
    <property type="entry name" value="OligoPept_F_C"/>
</dbReference>
<dbReference type="EMBL" id="AP024233">
    <property type="protein sequence ID" value="BCO08756.1"/>
    <property type="molecule type" value="Genomic_DNA"/>
</dbReference>
<evidence type="ECO:0000256" key="2">
    <source>
        <dbReference type="ARBA" id="ARBA00022723"/>
    </source>
</evidence>
<dbReference type="Pfam" id="PF01432">
    <property type="entry name" value="Peptidase_M3"/>
    <property type="match status" value="1"/>
</dbReference>
<dbReference type="NCBIfam" id="TIGR02290">
    <property type="entry name" value="M3_fam_3"/>
    <property type="match status" value="1"/>
</dbReference>
<evidence type="ECO:0000256" key="3">
    <source>
        <dbReference type="ARBA" id="ARBA00022801"/>
    </source>
</evidence>
<keyword evidence="3 6" id="KW-0378">Hydrolase</keyword>
<dbReference type="Pfam" id="PF08439">
    <property type="entry name" value="Peptidase_M3_N"/>
    <property type="match status" value="1"/>
</dbReference>
<sequence length="621" mass="71385">MRNQSLFFNMGRKNIETTGEDVEMTVENGKGKQIDDVGAAEVLWSLEDLYLGVDDPALEEDMELCRREANGLARKYGGKVAGLDGGELLELVTRLEQLDERLGRLATYSFLHFTTRTGDPQASALLQRVEELAAGVGRQTIFFRLEWNRLDREQAETLLGSDLLEKYRHYLASLRRFAPHQLDQAREELLQELAPVGRSSWNVLFEKLLGQMTFGERRRTEEEVLSDLYHPDRTTRRQAAAEMTEGLQRHLHILTHIFNTLAAEKMIQDRLRSYPSWISSMNLENELRDETVDTLVEAVTGRYDIVHRYYEMKREILGLKRLYDYDRYAPVPGLEEGVIPWEQCCRIVVDSFAAFSTEMAEIAERFFQEKWIHAPVLPGKRGGAFAHPCVPDVHPYVMVNYLGTLRDVSTVAHELGHGVHQYLAARQGYYNSDTPLVLAETASVFAELLVFRAQLELLESREARRAFICQKLESIFATVFRQVAMNRFEDAMHRGRREQGELSPDQLSAFWLATQKPMFGDSVRLREEYGIWWSYIPHFLGTPGYVYSYAFGELLVLALYGLYQEQGEGFVDRYLELLAAGGSRSPYELLQPFGIDLDDPAFWHRGLDIIEQMLDELPPVR</sequence>
<dbReference type="InterPro" id="IPR011977">
    <property type="entry name" value="Pept_M3B_clade3"/>
</dbReference>
<keyword evidence="10" id="KW-1185">Reference proteome</keyword>
<comment type="similarity">
    <text evidence="6">Belongs to the peptidase M3 family.</text>
</comment>
<organism evidence="9 10">
    <name type="scientific">Desulfolithobacter dissulfuricans</name>
    <dbReference type="NCBI Taxonomy" id="2795293"/>
    <lineage>
        <taxon>Bacteria</taxon>
        <taxon>Pseudomonadati</taxon>
        <taxon>Thermodesulfobacteriota</taxon>
        <taxon>Desulfobulbia</taxon>
        <taxon>Desulfobulbales</taxon>
        <taxon>Desulfobulbaceae</taxon>
        <taxon>Desulfolithobacter</taxon>
    </lineage>
</organism>
<accession>A0A915XKV1</accession>
<keyword evidence="4 6" id="KW-0862">Zinc</keyword>
<evidence type="ECO:0000256" key="5">
    <source>
        <dbReference type="ARBA" id="ARBA00023049"/>
    </source>
</evidence>